<name>A0A6A5DAP1_SCHHA</name>
<evidence type="ECO:0000313" key="2">
    <source>
        <dbReference type="Proteomes" id="UP000471633"/>
    </source>
</evidence>
<dbReference type="KEGG" id="shx:MS3_00009909"/>
<accession>A0A6A5DAP1</accession>
<dbReference type="RefSeq" id="XP_035587234.1">
    <property type="nucleotide sequence ID" value="XM_035733309.2"/>
</dbReference>
<proteinExistence type="predicted"/>
<protein>
    <submittedName>
        <fullName evidence="1">Uncharacterized protein</fullName>
    </submittedName>
</protein>
<reference evidence="1" key="1">
    <citation type="journal article" date="2012" name="Nat. Genet.">
        <title>Whole-genome sequence of Schistosoma haematobium.</title>
        <authorList>
            <person name="Young N.D."/>
            <person name="Jex A.R."/>
            <person name="Li B."/>
            <person name="Liu S."/>
            <person name="Yang L."/>
            <person name="Xiong Z."/>
            <person name="Li Y."/>
            <person name="Cantacessi C."/>
            <person name="Hall R.S."/>
            <person name="Xu X."/>
            <person name="Chen F."/>
            <person name="Wu X."/>
            <person name="Zerlotini A."/>
            <person name="Oliveira G."/>
            <person name="Hofmann A."/>
            <person name="Zhang G."/>
            <person name="Fang X."/>
            <person name="Kang Y."/>
            <person name="Campbell B.E."/>
            <person name="Loukas A."/>
            <person name="Ranganathan S."/>
            <person name="Rollinson D."/>
            <person name="Rinaldi G."/>
            <person name="Brindley P.J."/>
            <person name="Yang H."/>
            <person name="Wang J."/>
            <person name="Wang J."/>
            <person name="Gasser R.B."/>
        </authorList>
    </citation>
    <scope>NUCLEOTIDE SEQUENCE</scope>
</reference>
<sequence length="206" mass="24245">MATKSLQSMQRFLVSSKKSIKILKDSILEKKALVHLSFKNADKRIGSISIVWLWLAVESRSYNDILQLTSISMVYVFEFSLLSSVDNTVQFYWSLLSTGTTKMCSRIRSKFVKIEETCILDSTASHYPPLINNNNRFYILKIILKIMNMITNDYFGLLKFDWLSTKEDSPRLLKDKNALYEKFLRRFHTHTHTKEKEKKEKKQEKK</sequence>
<comment type="caution">
    <text evidence="1">The sequence shown here is derived from an EMBL/GenBank/DDBJ whole genome shotgun (WGS) entry which is preliminary data.</text>
</comment>
<evidence type="ECO:0000313" key="1">
    <source>
        <dbReference type="EMBL" id="KAH9593743.1"/>
    </source>
</evidence>
<dbReference type="Proteomes" id="UP000471633">
    <property type="component" value="Unassembled WGS sequence"/>
</dbReference>
<organism evidence="1 2">
    <name type="scientific">Schistosoma haematobium</name>
    <name type="common">Blood fluke</name>
    <dbReference type="NCBI Taxonomy" id="6185"/>
    <lineage>
        <taxon>Eukaryota</taxon>
        <taxon>Metazoa</taxon>
        <taxon>Spiralia</taxon>
        <taxon>Lophotrochozoa</taxon>
        <taxon>Platyhelminthes</taxon>
        <taxon>Trematoda</taxon>
        <taxon>Digenea</taxon>
        <taxon>Strigeidida</taxon>
        <taxon>Schistosomatoidea</taxon>
        <taxon>Schistosomatidae</taxon>
        <taxon>Schistosoma</taxon>
    </lineage>
</organism>
<dbReference type="CTD" id="58546658"/>
<reference evidence="1" key="3">
    <citation type="submission" date="2021-06" db="EMBL/GenBank/DDBJ databases">
        <title>Chromosome-level genome assembly for S. haematobium.</title>
        <authorList>
            <person name="Stroehlein A.J."/>
        </authorList>
    </citation>
    <scope>NUCLEOTIDE SEQUENCE</scope>
</reference>
<gene>
    <name evidence="1" type="ORF">MS3_00009909</name>
</gene>
<dbReference type="EMBL" id="AMPZ03000001">
    <property type="protein sequence ID" value="KAH9593743.1"/>
    <property type="molecule type" value="Genomic_DNA"/>
</dbReference>
<keyword evidence="2" id="KW-1185">Reference proteome</keyword>
<dbReference type="GeneID" id="58546658"/>
<reference evidence="1" key="4">
    <citation type="journal article" date="2022" name="PLoS Pathog.">
        <title>Chromosome-level genome of Schistosoma haematobium underpins genome-wide explorations of molecular variation.</title>
        <authorList>
            <person name="Stroehlein A.J."/>
            <person name="Korhonen P.K."/>
            <person name="Lee V.V."/>
            <person name="Ralph S.A."/>
            <person name="Mentink-Kane M."/>
            <person name="You H."/>
            <person name="McManus D.P."/>
            <person name="Tchuente L.T."/>
            <person name="Stothard J.R."/>
            <person name="Kaur P."/>
            <person name="Dudchenko O."/>
            <person name="Aiden E.L."/>
            <person name="Yang B."/>
            <person name="Yang H."/>
            <person name="Emery A.M."/>
            <person name="Webster B.L."/>
            <person name="Brindley P.J."/>
            <person name="Rollinson D."/>
            <person name="Chang B.C.H."/>
            <person name="Gasser R.B."/>
            <person name="Young N.D."/>
        </authorList>
    </citation>
    <scope>NUCLEOTIDE SEQUENCE</scope>
</reference>
<reference evidence="1" key="2">
    <citation type="journal article" date="2019" name="Gigascience">
        <title>High-quality Schistosoma haematobium genome achieved by single-molecule and long-range sequencing.</title>
        <authorList>
            <person name="Stroehlein A.J."/>
            <person name="Korhonen P.K."/>
            <person name="Chong T.M."/>
            <person name="Lim Y.L."/>
            <person name="Chan K.G."/>
            <person name="Webster B."/>
            <person name="Rollinson D."/>
            <person name="Brindley P.J."/>
            <person name="Gasser R.B."/>
            <person name="Young N.D."/>
        </authorList>
    </citation>
    <scope>NUCLEOTIDE SEQUENCE</scope>
</reference>
<dbReference type="AlphaFoldDB" id="A0A6A5DAP1"/>